<gene>
    <name evidence="2" type="ORF">ACJDT4_09015</name>
</gene>
<feature type="domain" description="Aminoglycoside phosphotransferase" evidence="1">
    <location>
        <begin position="28"/>
        <end position="245"/>
    </location>
</feature>
<keyword evidence="2" id="KW-0167">Capsid protein</keyword>
<evidence type="ECO:0000313" key="2">
    <source>
        <dbReference type="EMBL" id="MFL0250559.1"/>
    </source>
</evidence>
<name>A0ABW8TI09_9CLOT</name>
<protein>
    <submittedName>
        <fullName evidence="2">CotS family spore coat protein</fullName>
    </submittedName>
</protein>
<dbReference type="EMBL" id="JBJIAA010000006">
    <property type="protein sequence ID" value="MFL0250559.1"/>
    <property type="molecule type" value="Genomic_DNA"/>
</dbReference>
<evidence type="ECO:0000259" key="1">
    <source>
        <dbReference type="Pfam" id="PF01636"/>
    </source>
</evidence>
<evidence type="ECO:0000313" key="3">
    <source>
        <dbReference type="Proteomes" id="UP001623592"/>
    </source>
</evidence>
<proteinExistence type="predicted"/>
<dbReference type="Gene3D" id="3.30.200.20">
    <property type="entry name" value="Phosphorylase Kinase, domain 1"/>
    <property type="match status" value="1"/>
</dbReference>
<organism evidence="2 3">
    <name type="scientific">Clostridium neuense</name>
    <dbReference type="NCBI Taxonomy" id="1728934"/>
    <lineage>
        <taxon>Bacteria</taxon>
        <taxon>Bacillati</taxon>
        <taxon>Bacillota</taxon>
        <taxon>Clostridia</taxon>
        <taxon>Eubacteriales</taxon>
        <taxon>Clostridiaceae</taxon>
        <taxon>Clostridium</taxon>
    </lineage>
</organism>
<dbReference type="Gene3D" id="3.90.1200.10">
    <property type="match status" value="1"/>
</dbReference>
<reference evidence="2 3" key="1">
    <citation type="submission" date="2024-11" db="EMBL/GenBank/DDBJ databases">
        <authorList>
            <person name="Heng Y.C."/>
            <person name="Lim A.C.H."/>
            <person name="Lee J.K.Y."/>
            <person name="Kittelmann S."/>
        </authorList>
    </citation>
    <scope>NUCLEOTIDE SEQUENCE [LARGE SCALE GENOMIC DNA]</scope>
    <source>
        <strain evidence="2 3">WILCCON 0114</strain>
    </source>
</reference>
<comment type="caution">
    <text evidence="2">The sequence shown here is derived from an EMBL/GenBank/DDBJ whole genome shotgun (WGS) entry which is preliminary data.</text>
</comment>
<dbReference type="RefSeq" id="WP_406787223.1">
    <property type="nucleotide sequence ID" value="NZ_JBJIAA010000006.1"/>
</dbReference>
<dbReference type="Pfam" id="PF01636">
    <property type="entry name" value="APH"/>
    <property type="match status" value="1"/>
</dbReference>
<dbReference type="PANTHER" id="PTHR39179:SF1">
    <property type="entry name" value="SPORE COAT PROTEIN I"/>
    <property type="match status" value="1"/>
</dbReference>
<sequence length="337" mass="40249">MINLCGIKESLRNNYGIDAKEIKKIKNVYKITTDSSNYCLKVIPYDFGHFLFIVSAIEHLIKNGLESIPDIIATKDKKNYIKLGENYSYVTKWIDSKLCDYENTIELVKAVEALAKLHIKSRGFEITKEMKPRIGWLKWIKQFQTRTDEILDFKKRIEAKTNRTEFDSMYISIMEEEIIRAQKSIDDLASCDYFYKMEKEIDYKGFCHHDYAHHNLLVDSRKQINIIDFDYCILDTHLHDLSSVMIRKMKNGKWDMATAIFILDVYDSIYNIENTDVPLMAAFMEFPQAYWQIGIQYYWEKQPWTEEFFISKLRKINEDRENRQEFLEELMTFKYKT</sequence>
<dbReference type="InterPro" id="IPR014255">
    <property type="entry name" value="Spore_coat_CotS"/>
</dbReference>
<dbReference type="NCBIfam" id="TIGR02906">
    <property type="entry name" value="spore_CotS"/>
    <property type="match status" value="1"/>
</dbReference>
<dbReference type="InterPro" id="IPR047175">
    <property type="entry name" value="CotS-like"/>
</dbReference>
<accession>A0ABW8TI09</accession>
<dbReference type="InterPro" id="IPR011009">
    <property type="entry name" value="Kinase-like_dom_sf"/>
</dbReference>
<keyword evidence="3" id="KW-1185">Reference proteome</keyword>
<dbReference type="SUPFAM" id="SSF56112">
    <property type="entry name" value="Protein kinase-like (PK-like)"/>
    <property type="match status" value="1"/>
</dbReference>
<dbReference type="InterPro" id="IPR002575">
    <property type="entry name" value="Aminoglycoside_PTrfase"/>
</dbReference>
<dbReference type="Proteomes" id="UP001623592">
    <property type="component" value="Unassembled WGS sequence"/>
</dbReference>
<keyword evidence="2" id="KW-0946">Virion</keyword>
<dbReference type="PANTHER" id="PTHR39179">
    <property type="entry name" value="SPORE COAT PROTEIN I"/>
    <property type="match status" value="1"/>
</dbReference>